<dbReference type="PANTHER" id="PTHR30217">
    <property type="entry name" value="PEPTIDASE U32 FAMILY"/>
    <property type="match status" value="1"/>
</dbReference>
<dbReference type="Pfam" id="PF01136">
    <property type="entry name" value="Peptidase_U32"/>
    <property type="match status" value="2"/>
</dbReference>
<dbReference type="InterPro" id="IPR001539">
    <property type="entry name" value="Peptidase_U32"/>
</dbReference>
<keyword evidence="2" id="KW-1185">Reference proteome</keyword>
<accession>A0A9J6P8A1</accession>
<gene>
    <name evidence="1" type="ORF">KDK92_18195</name>
</gene>
<dbReference type="AlphaFoldDB" id="A0A9J6P8A1"/>
<sequence>MSRFFNGNEVELLAPAGTFEIFEKIIHSGADAVYFGGKILNMRMHRKDYNFSNDEIKEAIKIAHSLNKKVYITVNNLLSQQDLNVAEEYLRFLEEVQPDALIVQDMGILELVNRFNLNLQLHSSVMMNVHNLETINTLNKLGVSRVVLTRDMDLNTIKALHNQTNMEFEYFAHGDMCVAHGSQCLYSGMLFGKSSNRGLCMKPCRWNFTIKKDGHVYPTEYPMAVKDMYMYEHLPEMIHAGILSFKIEGRMRDSDYLVQLINYYSDAIDRYIEDPISYDRKKDAQAIYENRKRDLSTCSAFGTPGLSNINRRYEGTGKFYSHGRVFSNPVEEIALSEERIQEIKELLTDGNKLSPHKAKLSVKVNSYSQAKVALEEGADIIYLSGDVFEPNHPFNKSEIVQLTKNKKEAKIYLGLPRMMSADDFSRYSQLLNENDLGIDGLLVTNLGAIEKFKHLGLDLIGDYSLNIYNHTAASFYKNHGLSSATLSVETPIIDAKETLAMSQLPIEVIVHGSPVVMYMDHDLYENTKVLEPIRNEDNKHFDNNVLVLVDDKGYEHPVYRDSLTRNHMLLYKELCYLPFLKELNHIGVNNFRIEGCHYSIDDLRRVLNIYRQSINNLDKCDTLFNSLSPNHGGFTLGAFQFN</sequence>
<dbReference type="RefSeq" id="WP_250860815.1">
    <property type="nucleotide sequence ID" value="NZ_JAGSOJ010000004.1"/>
</dbReference>
<name>A0A9J6P8A1_9CLOT</name>
<organism evidence="1 2">
    <name type="scientific">Oceanirhabdus seepicola</name>
    <dbReference type="NCBI Taxonomy" id="2828781"/>
    <lineage>
        <taxon>Bacteria</taxon>
        <taxon>Bacillati</taxon>
        <taxon>Bacillota</taxon>
        <taxon>Clostridia</taxon>
        <taxon>Eubacteriales</taxon>
        <taxon>Clostridiaceae</taxon>
        <taxon>Oceanirhabdus</taxon>
    </lineage>
</organism>
<dbReference type="InterPro" id="IPR051454">
    <property type="entry name" value="RNA/ubiquinone_mod_enzymes"/>
</dbReference>
<dbReference type="PANTHER" id="PTHR30217:SF12">
    <property type="entry name" value="U32 FAMILY PEPTIDASE"/>
    <property type="match status" value="1"/>
</dbReference>
<reference evidence="1" key="2">
    <citation type="submission" date="2021-04" db="EMBL/GenBank/DDBJ databases">
        <authorList>
            <person name="Dong X."/>
        </authorList>
    </citation>
    <scope>NUCLEOTIDE SEQUENCE</scope>
    <source>
        <strain evidence="1">ZWT</strain>
    </source>
</reference>
<protein>
    <submittedName>
        <fullName evidence="1">U32 family peptidase</fullName>
    </submittedName>
</protein>
<dbReference type="EMBL" id="JAGSOJ010000004">
    <property type="protein sequence ID" value="MCM1991672.1"/>
    <property type="molecule type" value="Genomic_DNA"/>
</dbReference>
<proteinExistence type="predicted"/>
<dbReference type="Proteomes" id="UP001056429">
    <property type="component" value="Unassembled WGS sequence"/>
</dbReference>
<reference evidence="1" key="1">
    <citation type="journal article" date="2021" name="mSystems">
        <title>Bacteria and Archaea Synergistically Convert Glycine Betaine to Biogenic Methane in the Formosa Cold Seep of the South China Sea.</title>
        <authorList>
            <person name="Li L."/>
            <person name="Zhang W."/>
            <person name="Zhang S."/>
            <person name="Song L."/>
            <person name="Sun Q."/>
            <person name="Zhang H."/>
            <person name="Xiang H."/>
            <person name="Dong X."/>
        </authorList>
    </citation>
    <scope>NUCLEOTIDE SEQUENCE</scope>
    <source>
        <strain evidence="1">ZWT</strain>
    </source>
</reference>
<evidence type="ECO:0000313" key="2">
    <source>
        <dbReference type="Proteomes" id="UP001056429"/>
    </source>
</evidence>
<comment type="caution">
    <text evidence="1">The sequence shown here is derived from an EMBL/GenBank/DDBJ whole genome shotgun (WGS) entry which is preliminary data.</text>
</comment>
<evidence type="ECO:0000313" key="1">
    <source>
        <dbReference type="EMBL" id="MCM1991672.1"/>
    </source>
</evidence>